<dbReference type="EC" id="2.7.2.8" evidence="9"/>
<evidence type="ECO:0000256" key="6">
    <source>
        <dbReference type="ARBA" id="ARBA00022777"/>
    </source>
</evidence>
<evidence type="ECO:0000259" key="10">
    <source>
        <dbReference type="Pfam" id="PF00696"/>
    </source>
</evidence>
<protein>
    <recommendedName>
        <fullName evidence="9">Acetylglutamate kinase</fullName>
        <ecNumber evidence="9">2.7.2.8</ecNumber>
    </recommendedName>
    <alternativeName>
        <fullName evidence="9">N-acetyl-L-glutamate 5-phosphotransferase</fullName>
    </alternativeName>
    <alternativeName>
        <fullName evidence="9">NAG kinase</fullName>
        <shortName evidence="9">NAGK</shortName>
    </alternativeName>
</protein>
<evidence type="ECO:0000256" key="1">
    <source>
        <dbReference type="ARBA" id="ARBA00004828"/>
    </source>
</evidence>
<feature type="site" description="Transition state stabilizer" evidence="9">
    <location>
        <position position="225"/>
    </location>
</feature>
<dbReference type="PANTHER" id="PTHR23342:SF0">
    <property type="entry name" value="N-ACETYLGLUTAMATE SYNTHASE, MITOCHONDRIAL"/>
    <property type="match status" value="1"/>
</dbReference>
<dbReference type="PIRSF" id="PIRSF000728">
    <property type="entry name" value="NAGK"/>
    <property type="match status" value="1"/>
</dbReference>
<dbReference type="Gene3D" id="3.40.1160.10">
    <property type="entry name" value="Acetylglutamate kinase-like"/>
    <property type="match status" value="1"/>
</dbReference>
<evidence type="ECO:0000313" key="12">
    <source>
        <dbReference type="Proteomes" id="UP001197974"/>
    </source>
</evidence>
<keyword evidence="9" id="KW-0963">Cytoplasm</keyword>
<dbReference type="CDD" id="cd04238">
    <property type="entry name" value="AAK_NAGK-like"/>
    <property type="match status" value="1"/>
</dbReference>
<sequence>MTMSKSMPLTERKQTAVIKLGGSMIDEISESFIKSIDHVQKYYDCLIVHGGGPHINAMLNKLNVTSSFHKGQRQTTAQVMEAVQLSLCGEVNPTLTALLNDHQIKALGLSGAGGALLTGEPIDEQTLGFVGEITEVNTDLLYKIMKMGYLPVVSPVARTKQGVKLNINADIAAAAIASALHAEKLIYITDVEGILREGKKLPVVTKEEAKEMIAKGEITGGMIPKVQSALSSLQKVKEVIISSGRQPLLQSDQFDGTTLVKEKGAIIN</sequence>
<reference evidence="11 12" key="1">
    <citation type="submission" date="2023-06" db="EMBL/GenBank/DDBJ databases">
        <title>Five Gram-positive bacteria isolated from mangrove sediments in Shenzhen, Guangdong, China.</title>
        <authorList>
            <person name="Yu S."/>
            <person name="Zheng W."/>
            <person name="Huang Y."/>
        </authorList>
    </citation>
    <scope>NUCLEOTIDE SEQUENCE [LARGE SCALE GENOMIC DNA]</scope>
    <source>
        <strain evidence="11 12">SaN35-3</strain>
    </source>
</reference>
<comment type="pathway">
    <text evidence="1 9">Amino-acid biosynthesis; L-arginine biosynthesis; N(2)-acetyl-L-ornithine from L-glutamate: step 2/4.</text>
</comment>
<comment type="function">
    <text evidence="9">Catalyzes the ATP-dependent phosphorylation of N-acetyl-L-glutamate.</text>
</comment>
<evidence type="ECO:0000256" key="3">
    <source>
        <dbReference type="ARBA" id="ARBA00022605"/>
    </source>
</evidence>
<evidence type="ECO:0000256" key="7">
    <source>
        <dbReference type="ARBA" id="ARBA00022840"/>
    </source>
</evidence>
<dbReference type="HAMAP" id="MF_00082">
    <property type="entry name" value="ArgB"/>
    <property type="match status" value="1"/>
</dbReference>
<keyword evidence="6 9" id="KW-0418">Kinase</keyword>
<dbReference type="EMBL" id="CP129013">
    <property type="protein sequence ID" value="WLR42931.1"/>
    <property type="molecule type" value="Genomic_DNA"/>
</dbReference>
<feature type="binding site" evidence="9">
    <location>
        <begin position="51"/>
        <end position="52"/>
    </location>
    <ligand>
        <name>substrate</name>
    </ligand>
</feature>
<keyword evidence="12" id="KW-1185">Reference proteome</keyword>
<keyword evidence="7 9" id="KW-0067">ATP-binding</keyword>
<keyword evidence="2 9" id="KW-0055">Arginine biosynthesis</keyword>
<organism evidence="11 12">
    <name type="scientific">Bacillus carboniphilus</name>
    <dbReference type="NCBI Taxonomy" id="86663"/>
    <lineage>
        <taxon>Bacteria</taxon>
        <taxon>Bacillati</taxon>
        <taxon>Bacillota</taxon>
        <taxon>Bacilli</taxon>
        <taxon>Bacillales</taxon>
        <taxon>Bacillaceae</taxon>
        <taxon>Bacillus</taxon>
    </lineage>
</organism>
<dbReference type="InterPro" id="IPR004662">
    <property type="entry name" value="AcgluKinase_fam"/>
</dbReference>
<evidence type="ECO:0000256" key="2">
    <source>
        <dbReference type="ARBA" id="ARBA00022571"/>
    </source>
</evidence>
<keyword evidence="3 9" id="KW-0028">Amino-acid biosynthesis</keyword>
<dbReference type="PANTHER" id="PTHR23342">
    <property type="entry name" value="N-ACETYLGLUTAMATE SYNTHASE"/>
    <property type="match status" value="1"/>
</dbReference>
<comment type="subcellular location">
    <subcellularLocation>
        <location evidence="9">Cytoplasm</location>
    </subcellularLocation>
</comment>
<dbReference type="InterPro" id="IPR037528">
    <property type="entry name" value="ArgB"/>
</dbReference>
<dbReference type="Proteomes" id="UP001197974">
    <property type="component" value="Chromosome"/>
</dbReference>
<evidence type="ECO:0000256" key="5">
    <source>
        <dbReference type="ARBA" id="ARBA00022741"/>
    </source>
</evidence>
<evidence type="ECO:0000313" key="11">
    <source>
        <dbReference type="EMBL" id="WLR42931.1"/>
    </source>
</evidence>
<accession>A0ABY9JZ68</accession>
<dbReference type="GO" id="GO:0003991">
    <property type="term" value="F:acetylglutamate kinase activity"/>
    <property type="evidence" value="ECO:0007669"/>
    <property type="project" value="UniProtKB-EC"/>
</dbReference>
<proteinExistence type="inferred from homology"/>
<dbReference type="SUPFAM" id="SSF53633">
    <property type="entry name" value="Carbamate kinase-like"/>
    <property type="match status" value="1"/>
</dbReference>
<comment type="similarity">
    <text evidence="9">Belongs to the acetylglutamate kinase family. ArgB subfamily.</text>
</comment>
<gene>
    <name evidence="9 11" type="primary">argB</name>
    <name evidence="11" type="ORF">LC087_01490</name>
</gene>
<evidence type="ECO:0000256" key="4">
    <source>
        <dbReference type="ARBA" id="ARBA00022679"/>
    </source>
</evidence>
<dbReference type="Pfam" id="PF00696">
    <property type="entry name" value="AA_kinase"/>
    <property type="match status" value="1"/>
</dbReference>
<evidence type="ECO:0000256" key="9">
    <source>
        <dbReference type="HAMAP-Rule" id="MF_00082"/>
    </source>
</evidence>
<keyword evidence="4 9" id="KW-0808">Transferase</keyword>
<dbReference type="InterPro" id="IPR001048">
    <property type="entry name" value="Asp/Glu/Uridylate_kinase"/>
</dbReference>
<name>A0ABY9JZ68_9BACI</name>
<feature type="binding site" evidence="9">
    <location>
        <position position="73"/>
    </location>
    <ligand>
        <name>substrate</name>
    </ligand>
</feature>
<dbReference type="NCBIfam" id="TIGR00761">
    <property type="entry name" value="argB"/>
    <property type="match status" value="1"/>
</dbReference>
<comment type="catalytic activity">
    <reaction evidence="8 9">
        <text>N-acetyl-L-glutamate + ATP = N-acetyl-L-glutamyl 5-phosphate + ADP</text>
        <dbReference type="Rhea" id="RHEA:14629"/>
        <dbReference type="ChEBI" id="CHEBI:30616"/>
        <dbReference type="ChEBI" id="CHEBI:44337"/>
        <dbReference type="ChEBI" id="CHEBI:57936"/>
        <dbReference type="ChEBI" id="CHEBI:456216"/>
        <dbReference type="EC" id="2.7.2.8"/>
    </reaction>
</comment>
<keyword evidence="5 9" id="KW-0547">Nucleotide-binding</keyword>
<dbReference type="RefSeq" id="WP_226538739.1">
    <property type="nucleotide sequence ID" value="NZ_CP129013.1"/>
</dbReference>
<feature type="site" description="Transition state stabilizer" evidence="9">
    <location>
        <position position="19"/>
    </location>
</feature>
<feature type="binding site" evidence="9">
    <location>
        <position position="166"/>
    </location>
    <ligand>
        <name>substrate</name>
    </ligand>
</feature>
<evidence type="ECO:0000256" key="8">
    <source>
        <dbReference type="ARBA" id="ARBA00048141"/>
    </source>
</evidence>
<feature type="domain" description="Aspartate/glutamate/uridylate kinase" evidence="10">
    <location>
        <begin position="15"/>
        <end position="241"/>
    </location>
</feature>
<dbReference type="InterPro" id="IPR036393">
    <property type="entry name" value="AceGlu_kinase-like_sf"/>
</dbReference>